<dbReference type="Proteomes" id="UP000321058">
    <property type="component" value="Unassembled WGS sequence"/>
</dbReference>
<feature type="domain" description="Mandelate racemase/muconate lactonizing enzyme C-terminal" evidence="4">
    <location>
        <begin position="142"/>
        <end position="242"/>
    </location>
</feature>
<dbReference type="PROSITE" id="PS00908">
    <property type="entry name" value="MR_MLE_1"/>
    <property type="match status" value="1"/>
</dbReference>
<accession>A0A512NM84</accession>
<keyword evidence="3 5" id="KW-0413">Isomerase</keyword>
<evidence type="ECO:0000256" key="1">
    <source>
        <dbReference type="ARBA" id="ARBA00008031"/>
    </source>
</evidence>
<reference evidence="5 6" key="1">
    <citation type="submission" date="2019-07" db="EMBL/GenBank/DDBJ databases">
        <title>Whole genome shotgun sequence of Reyranella soli NBRC 108950.</title>
        <authorList>
            <person name="Hosoyama A."/>
            <person name="Uohara A."/>
            <person name="Ohji S."/>
            <person name="Ichikawa N."/>
        </authorList>
    </citation>
    <scope>NUCLEOTIDE SEQUENCE [LARGE SCALE GENOMIC DNA]</scope>
    <source>
        <strain evidence="5 6">NBRC 108950</strain>
    </source>
</reference>
<dbReference type="SUPFAM" id="SSF51604">
    <property type="entry name" value="Enolase C-terminal domain-like"/>
    <property type="match status" value="1"/>
</dbReference>
<name>A0A512NM84_9HYPH</name>
<dbReference type="InterPro" id="IPR036849">
    <property type="entry name" value="Enolase-like_C_sf"/>
</dbReference>
<dbReference type="SMART" id="SM00922">
    <property type="entry name" value="MR_MLE"/>
    <property type="match status" value="1"/>
</dbReference>
<keyword evidence="2" id="KW-0479">Metal-binding</keyword>
<evidence type="ECO:0000256" key="3">
    <source>
        <dbReference type="ARBA" id="ARBA00023235"/>
    </source>
</evidence>
<dbReference type="InterPro" id="IPR013341">
    <property type="entry name" value="Mandelate_racemase_N_dom"/>
</dbReference>
<dbReference type="AlphaFoldDB" id="A0A512NM84"/>
<evidence type="ECO:0000256" key="2">
    <source>
        <dbReference type="ARBA" id="ARBA00022723"/>
    </source>
</evidence>
<dbReference type="GO" id="GO:0000287">
    <property type="term" value="F:magnesium ion binding"/>
    <property type="evidence" value="ECO:0007669"/>
    <property type="project" value="UniProtKB-ARBA"/>
</dbReference>
<organism evidence="5 6">
    <name type="scientific">Reyranella soli</name>
    <dbReference type="NCBI Taxonomy" id="1230389"/>
    <lineage>
        <taxon>Bacteria</taxon>
        <taxon>Pseudomonadati</taxon>
        <taxon>Pseudomonadota</taxon>
        <taxon>Alphaproteobacteria</taxon>
        <taxon>Hyphomicrobiales</taxon>
        <taxon>Reyranellaceae</taxon>
        <taxon>Reyranella</taxon>
    </lineage>
</organism>
<evidence type="ECO:0000313" key="5">
    <source>
        <dbReference type="EMBL" id="GEP60063.1"/>
    </source>
</evidence>
<dbReference type="GO" id="GO:0006518">
    <property type="term" value="P:peptide metabolic process"/>
    <property type="evidence" value="ECO:0007669"/>
    <property type="project" value="UniProtKB-ARBA"/>
</dbReference>
<protein>
    <submittedName>
        <fullName evidence="5">Cycloisomerase</fullName>
    </submittedName>
</protein>
<dbReference type="InterPro" id="IPR018110">
    <property type="entry name" value="Mandel_Rmase/mucon_lact_enz_CS"/>
</dbReference>
<dbReference type="GO" id="GO:0009063">
    <property type="term" value="P:amino acid catabolic process"/>
    <property type="evidence" value="ECO:0007669"/>
    <property type="project" value="InterPro"/>
</dbReference>
<keyword evidence="6" id="KW-1185">Reference proteome</keyword>
<dbReference type="PROSITE" id="PS00909">
    <property type="entry name" value="MR_MLE_2"/>
    <property type="match status" value="1"/>
</dbReference>
<dbReference type="Pfam" id="PF13378">
    <property type="entry name" value="MR_MLE_C"/>
    <property type="match status" value="1"/>
</dbReference>
<dbReference type="GO" id="GO:0016854">
    <property type="term" value="F:racemase and epimerase activity"/>
    <property type="evidence" value="ECO:0007669"/>
    <property type="project" value="UniProtKB-ARBA"/>
</dbReference>
<dbReference type="PANTHER" id="PTHR48073:SF2">
    <property type="entry name" value="O-SUCCINYLBENZOATE SYNTHASE"/>
    <property type="match status" value="1"/>
</dbReference>
<comment type="similarity">
    <text evidence="1">Belongs to the mandelate racemase/muconate lactonizing enzyme family.</text>
</comment>
<dbReference type="Gene3D" id="3.20.20.120">
    <property type="entry name" value="Enolase-like C-terminal domain"/>
    <property type="match status" value="1"/>
</dbReference>
<comment type="caution">
    <text evidence="5">The sequence shown here is derived from an EMBL/GenBank/DDBJ whole genome shotgun (WGS) entry which is preliminary data.</text>
</comment>
<gene>
    <name evidence="5" type="ORF">RSO01_72290</name>
</gene>
<dbReference type="PANTHER" id="PTHR48073">
    <property type="entry name" value="O-SUCCINYLBENZOATE SYNTHASE-RELATED"/>
    <property type="match status" value="1"/>
</dbReference>
<dbReference type="InterPro" id="IPR029065">
    <property type="entry name" value="Enolase_C-like"/>
</dbReference>
<dbReference type="SUPFAM" id="SSF54826">
    <property type="entry name" value="Enolase N-terminal domain-like"/>
    <property type="match status" value="1"/>
</dbReference>
<dbReference type="InterPro" id="IPR029017">
    <property type="entry name" value="Enolase-like_N"/>
</dbReference>
<dbReference type="InterPro" id="IPR013342">
    <property type="entry name" value="Mandelate_racemase_C"/>
</dbReference>
<dbReference type="RefSeq" id="WP_246159049.1">
    <property type="nucleotide sequence ID" value="NZ_BKAJ01000149.1"/>
</dbReference>
<dbReference type="Pfam" id="PF02746">
    <property type="entry name" value="MR_MLE_N"/>
    <property type="match status" value="1"/>
</dbReference>
<dbReference type="EMBL" id="BKAJ01000149">
    <property type="protein sequence ID" value="GEP60063.1"/>
    <property type="molecule type" value="Genomic_DNA"/>
</dbReference>
<sequence length="374" mass="40694">MKQIKITAATVYITDIPVRLMRRHGSGDVAGSVKNAILKLETDAGITGWGDAAPWAVFTGTIEANAAALNVYLRPVLIGADPFRIEQLMQDADHAVVGHPEAKAAMEMALFDIVGQASSLPVAELLGGRCRDDIPLSFSVADPDFDRDMEMVKRLYGEGLRLFKMKTGFAGHAADLKRMERFRKELPSDADLRIDYNQGMVTHDAIRQLRDVEAFKPTFIEQPVPGHHRAALAEITRALDTPVLADESVFTATDALLVASQSMADLVSIKIMKHGGMLAGRKVAAICEAAGIACYGGDMFETGIAHLAGTHVIAATPNISLGCEFYQAKYFLERDLLAEPFPIQNGRVIVPRTPGLGIKIDEDRVKHYAVETLK</sequence>
<proteinExistence type="inferred from homology"/>
<dbReference type="SFLD" id="SFLDS00001">
    <property type="entry name" value="Enolase"/>
    <property type="match status" value="1"/>
</dbReference>
<dbReference type="Gene3D" id="3.30.390.10">
    <property type="entry name" value="Enolase-like, N-terminal domain"/>
    <property type="match status" value="1"/>
</dbReference>
<evidence type="ECO:0000313" key="6">
    <source>
        <dbReference type="Proteomes" id="UP000321058"/>
    </source>
</evidence>
<evidence type="ECO:0000259" key="4">
    <source>
        <dbReference type="SMART" id="SM00922"/>
    </source>
</evidence>
<dbReference type="SFLD" id="SFLDG00180">
    <property type="entry name" value="muconate_cycloisomerase"/>
    <property type="match status" value="1"/>
</dbReference>